<reference evidence="2 3" key="1">
    <citation type="submission" date="2020-12" db="EMBL/GenBank/DDBJ databases">
        <title>De novo assembly of Tibetan sheep genome.</title>
        <authorList>
            <person name="Li X."/>
        </authorList>
    </citation>
    <scope>NUCLEOTIDE SEQUENCE [LARGE SCALE GENOMIC DNA]</scope>
    <source>
        <tissue evidence="2">Heart</tissue>
    </source>
</reference>
<evidence type="ECO:0000313" key="3">
    <source>
        <dbReference type="Proteomes" id="UP000664991"/>
    </source>
</evidence>
<protein>
    <submittedName>
        <fullName evidence="2">Uncharacterized protein</fullName>
    </submittedName>
</protein>
<gene>
    <name evidence="2" type="ORF">JEQ12_019167</name>
</gene>
<feature type="region of interest" description="Disordered" evidence="1">
    <location>
        <begin position="1"/>
        <end position="43"/>
    </location>
</feature>
<organism evidence="2 3">
    <name type="scientific">Ovis aries</name>
    <name type="common">Sheep</name>
    <dbReference type="NCBI Taxonomy" id="9940"/>
    <lineage>
        <taxon>Eukaryota</taxon>
        <taxon>Metazoa</taxon>
        <taxon>Chordata</taxon>
        <taxon>Craniata</taxon>
        <taxon>Vertebrata</taxon>
        <taxon>Euteleostomi</taxon>
        <taxon>Mammalia</taxon>
        <taxon>Eutheria</taxon>
        <taxon>Laurasiatheria</taxon>
        <taxon>Artiodactyla</taxon>
        <taxon>Ruminantia</taxon>
        <taxon>Pecora</taxon>
        <taxon>Bovidae</taxon>
        <taxon>Caprinae</taxon>
        <taxon>Ovis</taxon>
    </lineage>
</organism>
<feature type="compositionally biased region" description="Polar residues" evidence="1">
    <location>
        <begin position="23"/>
        <end position="38"/>
    </location>
</feature>
<accession>A0A836CZ13</accession>
<proteinExistence type="predicted"/>
<sequence length="262" mass="28574">MESRGTGSCTVASRKAKLRPSEPQAQRPSFPGQCSGTPQEEEASLPEAYASDWLLTQHLHQPRTLPILHPYPQPPALEIPLELPGAAKRGWAARGARGSGGAGAATLYTIDIIGLTIGSTLSQRLLCHQRLQSSQSSSTDSLICASEVTLRENHYSRENQQIPELLTFWDICHHTLPPLLPRVLPGLLEPSPGSVFLEDLLEPSLRHILPRTLDPSCSPISFLDFETSYPDLLLCVLPRPLGNLPAPVSCPDLLDMQAFTEP</sequence>
<evidence type="ECO:0000313" key="2">
    <source>
        <dbReference type="EMBL" id="KAG5204722.1"/>
    </source>
</evidence>
<name>A0A836CZ13_SHEEP</name>
<comment type="caution">
    <text evidence="2">The sequence shown here is derived from an EMBL/GenBank/DDBJ whole genome shotgun (WGS) entry which is preliminary data.</text>
</comment>
<dbReference type="AlphaFoldDB" id="A0A836CZ13"/>
<feature type="compositionally biased region" description="Polar residues" evidence="1">
    <location>
        <begin position="1"/>
        <end position="11"/>
    </location>
</feature>
<evidence type="ECO:0000256" key="1">
    <source>
        <dbReference type="SAM" id="MobiDB-lite"/>
    </source>
</evidence>
<dbReference type="EMBL" id="JAEMGP010000009">
    <property type="protein sequence ID" value="KAG5204722.1"/>
    <property type="molecule type" value="Genomic_DNA"/>
</dbReference>
<dbReference type="Proteomes" id="UP000664991">
    <property type="component" value="Unassembled WGS sequence"/>
</dbReference>